<keyword evidence="3" id="KW-1185">Reference proteome</keyword>
<name>A0A540L732_MALBA</name>
<feature type="signal peptide" evidence="1">
    <location>
        <begin position="1"/>
        <end position="21"/>
    </location>
</feature>
<dbReference type="Proteomes" id="UP000315295">
    <property type="component" value="Unassembled WGS sequence"/>
</dbReference>
<keyword evidence="1" id="KW-0732">Signal</keyword>
<evidence type="ECO:0000313" key="2">
    <source>
        <dbReference type="EMBL" id="TQD82288.1"/>
    </source>
</evidence>
<protein>
    <recommendedName>
        <fullName evidence="4">Precursor of CEP14</fullName>
    </recommendedName>
</protein>
<dbReference type="AlphaFoldDB" id="A0A540L732"/>
<feature type="chain" id="PRO_5022165234" description="Precursor of CEP14" evidence="1">
    <location>
        <begin position="22"/>
        <end position="95"/>
    </location>
</feature>
<comment type="caution">
    <text evidence="2">The sequence shown here is derived from an EMBL/GenBank/DDBJ whole genome shotgun (WGS) entry which is preliminary data.</text>
</comment>
<dbReference type="GO" id="GO:0006995">
    <property type="term" value="P:cellular response to nitrogen starvation"/>
    <property type="evidence" value="ECO:0007669"/>
    <property type="project" value="InterPro"/>
</dbReference>
<sequence length="95" mass="10094">MPRLTALALIFLVAMASSVSTLESRKLLDVKDDSENQKKVASLFLSALPKGKVPASTPSKKGHAVVVNEKLIARHLSVVQNRILAQSVPSPGVGH</sequence>
<gene>
    <name evidence="2" type="ORF">C1H46_032132</name>
</gene>
<dbReference type="GO" id="GO:0006970">
    <property type="term" value="P:response to osmotic stress"/>
    <property type="evidence" value="ECO:0007669"/>
    <property type="project" value="InterPro"/>
</dbReference>
<organism evidence="2 3">
    <name type="scientific">Malus baccata</name>
    <name type="common">Siberian crab apple</name>
    <name type="synonym">Pyrus baccata</name>
    <dbReference type="NCBI Taxonomy" id="106549"/>
    <lineage>
        <taxon>Eukaryota</taxon>
        <taxon>Viridiplantae</taxon>
        <taxon>Streptophyta</taxon>
        <taxon>Embryophyta</taxon>
        <taxon>Tracheophyta</taxon>
        <taxon>Spermatophyta</taxon>
        <taxon>Magnoliopsida</taxon>
        <taxon>eudicotyledons</taxon>
        <taxon>Gunneridae</taxon>
        <taxon>Pentapetalae</taxon>
        <taxon>rosids</taxon>
        <taxon>fabids</taxon>
        <taxon>Rosales</taxon>
        <taxon>Rosaceae</taxon>
        <taxon>Amygdaloideae</taxon>
        <taxon>Maleae</taxon>
        <taxon>Malus</taxon>
    </lineage>
</organism>
<proteinExistence type="predicted"/>
<dbReference type="InterPro" id="IPR038930">
    <property type="entry name" value="CEP13/CEP14"/>
</dbReference>
<dbReference type="PANTHER" id="PTHR37180:SF2">
    <property type="entry name" value="PRECURSOR OF CEP14"/>
    <property type="match status" value="1"/>
</dbReference>
<dbReference type="PANTHER" id="PTHR37180">
    <property type="entry name" value="PRECURSOR OF CEP14"/>
    <property type="match status" value="1"/>
</dbReference>
<dbReference type="EMBL" id="VIEB01000728">
    <property type="protein sequence ID" value="TQD82288.1"/>
    <property type="molecule type" value="Genomic_DNA"/>
</dbReference>
<accession>A0A540L732</accession>
<evidence type="ECO:0008006" key="4">
    <source>
        <dbReference type="Google" id="ProtNLM"/>
    </source>
</evidence>
<evidence type="ECO:0000256" key="1">
    <source>
        <dbReference type="SAM" id="SignalP"/>
    </source>
</evidence>
<evidence type="ECO:0000313" key="3">
    <source>
        <dbReference type="Proteomes" id="UP000315295"/>
    </source>
</evidence>
<dbReference type="STRING" id="106549.A0A540L732"/>
<reference evidence="2 3" key="1">
    <citation type="journal article" date="2019" name="G3 (Bethesda)">
        <title>Sequencing of a Wild Apple (Malus baccata) Genome Unravels the Differences Between Cultivated and Wild Apple Species Regarding Disease Resistance and Cold Tolerance.</title>
        <authorList>
            <person name="Chen X."/>
        </authorList>
    </citation>
    <scope>NUCLEOTIDE SEQUENCE [LARGE SCALE GENOMIC DNA]</scope>
    <source>
        <strain evidence="3">cv. Shandingzi</strain>
        <tissue evidence="2">Leaves</tissue>
    </source>
</reference>